<proteinExistence type="inferred from homology"/>
<evidence type="ECO:0000313" key="9">
    <source>
        <dbReference type="EMBL" id="MFC6705762.1"/>
    </source>
</evidence>
<keyword evidence="5 8" id="KW-0812">Transmembrane</keyword>
<evidence type="ECO:0000256" key="4">
    <source>
        <dbReference type="ARBA" id="ARBA00022475"/>
    </source>
</evidence>
<evidence type="ECO:0000256" key="8">
    <source>
        <dbReference type="SAM" id="Phobius"/>
    </source>
</evidence>
<evidence type="ECO:0000256" key="5">
    <source>
        <dbReference type="ARBA" id="ARBA00022692"/>
    </source>
</evidence>
<organism evidence="9 10">
    <name type="scientific">Flexivirga alba</name>
    <dbReference type="NCBI Taxonomy" id="702742"/>
    <lineage>
        <taxon>Bacteria</taxon>
        <taxon>Bacillati</taxon>
        <taxon>Actinomycetota</taxon>
        <taxon>Actinomycetes</taxon>
        <taxon>Micrococcales</taxon>
        <taxon>Dermacoccaceae</taxon>
        <taxon>Flexivirga</taxon>
    </lineage>
</organism>
<keyword evidence="3" id="KW-0813">Transport</keyword>
<feature type="transmembrane region" description="Helical" evidence="8">
    <location>
        <begin position="38"/>
        <end position="60"/>
    </location>
</feature>
<reference evidence="10" key="1">
    <citation type="journal article" date="2019" name="Int. J. Syst. Evol. Microbiol.">
        <title>The Global Catalogue of Microorganisms (GCM) 10K type strain sequencing project: providing services to taxonomists for standard genome sequencing and annotation.</title>
        <authorList>
            <consortium name="The Broad Institute Genomics Platform"/>
            <consortium name="The Broad Institute Genome Sequencing Center for Infectious Disease"/>
            <person name="Wu L."/>
            <person name="Ma J."/>
        </authorList>
    </citation>
    <scope>NUCLEOTIDE SEQUENCE [LARGE SCALE GENOMIC DNA]</scope>
    <source>
        <strain evidence="10">CCUG 58127</strain>
    </source>
</reference>
<keyword evidence="7 8" id="KW-0472">Membrane</keyword>
<evidence type="ECO:0000313" key="10">
    <source>
        <dbReference type="Proteomes" id="UP001596298"/>
    </source>
</evidence>
<evidence type="ECO:0000256" key="6">
    <source>
        <dbReference type="ARBA" id="ARBA00022989"/>
    </source>
</evidence>
<evidence type="ECO:0000256" key="1">
    <source>
        <dbReference type="ARBA" id="ARBA00004651"/>
    </source>
</evidence>
<keyword evidence="6 8" id="KW-1133">Transmembrane helix</keyword>
<keyword evidence="4" id="KW-1003">Cell membrane</keyword>
<evidence type="ECO:0008006" key="11">
    <source>
        <dbReference type="Google" id="ProtNLM"/>
    </source>
</evidence>
<dbReference type="RefSeq" id="WP_382401190.1">
    <property type="nucleotide sequence ID" value="NZ_JBHSWH010000001.1"/>
</dbReference>
<dbReference type="PANTHER" id="PTHR42929:SF1">
    <property type="entry name" value="INNER MEMBRANE ABC TRANSPORTER PERMEASE PROTEIN YDCU-RELATED"/>
    <property type="match status" value="1"/>
</dbReference>
<keyword evidence="10" id="KW-1185">Reference proteome</keyword>
<dbReference type="Proteomes" id="UP001596298">
    <property type="component" value="Unassembled WGS sequence"/>
</dbReference>
<evidence type="ECO:0000256" key="3">
    <source>
        <dbReference type="ARBA" id="ARBA00022448"/>
    </source>
</evidence>
<dbReference type="EMBL" id="JBHSWH010000001">
    <property type="protein sequence ID" value="MFC6705762.1"/>
    <property type="molecule type" value="Genomic_DNA"/>
</dbReference>
<evidence type="ECO:0000256" key="2">
    <source>
        <dbReference type="ARBA" id="ARBA00007069"/>
    </source>
</evidence>
<dbReference type="InterPro" id="IPR035906">
    <property type="entry name" value="MetI-like_sf"/>
</dbReference>
<name>A0ABW2AG04_9MICO</name>
<dbReference type="PANTHER" id="PTHR42929">
    <property type="entry name" value="INNER MEMBRANE ABC TRANSPORTER PERMEASE PROTEIN YDCU-RELATED-RELATED"/>
    <property type="match status" value="1"/>
</dbReference>
<comment type="similarity">
    <text evidence="2">Belongs to the binding-protein-dependent transport system permease family. CysTW subfamily.</text>
</comment>
<gene>
    <name evidence="9" type="ORF">ACFQDH_10905</name>
</gene>
<comment type="subcellular location">
    <subcellularLocation>
        <location evidence="1">Cell membrane</location>
        <topology evidence="1">Multi-pass membrane protein</topology>
    </subcellularLocation>
</comment>
<dbReference type="Gene3D" id="1.10.3720.10">
    <property type="entry name" value="MetI-like"/>
    <property type="match status" value="1"/>
</dbReference>
<dbReference type="SUPFAM" id="SSF161098">
    <property type="entry name" value="MetI-like"/>
    <property type="match status" value="1"/>
</dbReference>
<protein>
    <recommendedName>
        <fullName evidence="11">Sugar ABC transporter permease</fullName>
    </recommendedName>
</protein>
<accession>A0ABW2AG04</accession>
<evidence type="ECO:0000256" key="7">
    <source>
        <dbReference type="ARBA" id="ARBA00023136"/>
    </source>
</evidence>
<sequence>MTFIPATGDYINAQLLGSPNQRMVGNVIQDLFTTSNDYAAAGALSVVLMVIILVMVMIWIRKSGTEELV</sequence>
<comment type="caution">
    <text evidence="9">The sequence shown here is derived from an EMBL/GenBank/DDBJ whole genome shotgun (WGS) entry which is preliminary data.</text>
</comment>